<name>A0A1T4QWW0_9BACT</name>
<reference evidence="1 2" key="1">
    <citation type="submission" date="2017-02" db="EMBL/GenBank/DDBJ databases">
        <authorList>
            <person name="Peterson S.W."/>
        </authorList>
    </citation>
    <scope>NUCLEOTIDE SEQUENCE [LARGE SCALE GENOMIC DNA]</scope>
    <source>
        <strain evidence="1 2">ATCC 43324</strain>
    </source>
</reference>
<protein>
    <submittedName>
        <fullName evidence="1">Uncharacterized protein</fullName>
    </submittedName>
</protein>
<dbReference type="eggNOG" id="ENOG502ZQV8">
    <property type="taxonomic scope" value="Bacteria"/>
</dbReference>
<proteinExistence type="predicted"/>
<evidence type="ECO:0000313" key="1">
    <source>
        <dbReference type="EMBL" id="SKA08126.1"/>
    </source>
</evidence>
<evidence type="ECO:0000313" key="2">
    <source>
        <dbReference type="Proteomes" id="UP000190065"/>
    </source>
</evidence>
<dbReference type="EMBL" id="FUXK01000026">
    <property type="protein sequence ID" value="SKA08126.1"/>
    <property type="molecule type" value="Genomic_DNA"/>
</dbReference>
<dbReference type="AlphaFoldDB" id="A0A1T4QWW0"/>
<sequence length="101" mass="12047">MTQLRHYSMTPNDKPEWLLRLQMEVSQHYAMRGIDNTPEEWIDLLDFIDAFIQTLYTRRDINVRSDVTANLMTEDGETRLLIKRNGKPLQVYYMQPSNEPQ</sequence>
<gene>
    <name evidence="1" type="ORF">SAMN02745202_01982</name>
</gene>
<dbReference type="Proteomes" id="UP000190065">
    <property type="component" value="Unassembled WGS sequence"/>
</dbReference>
<dbReference type="STRING" id="28136.SAMN02745202_01982"/>
<organism evidence="1 2">
    <name type="scientific">Segatella oulorum</name>
    <dbReference type="NCBI Taxonomy" id="28136"/>
    <lineage>
        <taxon>Bacteria</taxon>
        <taxon>Pseudomonadati</taxon>
        <taxon>Bacteroidota</taxon>
        <taxon>Bacteroidia</taxon>
        <taxon>Bacteroidales</taxon>
        <taxon>Prevotellaceae</taxon>
        <taxon>Segatella</taxon>
    </lineage>
</organism>
<dbReference type="RefSeq" id="WP_025070606.1">
    <property type="nucleotide sequence ID" value="NZ_FUXK01000026.1"/>
</dbReference>
<accession>A0A1T4QWW0</accession>